<evidence type="ECO:0000256" key="1">
    <source>
        <dbReference type="ARBA" id="ARBA00001970"/>
    </source>
</evidence>
<evidence type="ECO:0000256" key="6">
    <source>
        <dbReference type="ARBA" id="ARBA00022723"/>
    </source>
</evidence>
<evidence type="ECO:0000313" key="10">
    <source>
        <dbReference type="EMBL" id="MBA4635520.1"/>
    </source>
</evidence>
<dbReference type="InterPro" id="IPR002207">
    <property type="entry name" value="Peroxidase_I"/>
</dbReference>
<dbReference type="PANTHER" id="PTHR31356:SF38">
    <property type="entry name" value="L-ASCORBATE PEROXIDASE 5, PEROXISOMAL"/>
    <property type="match status" value="1"/>
</dbReference>
<dbReference type="SUPFAM" id="SSF48113">
    <property type="entry name" value="Heme-dependent peroxidases"/>
    <property type="match status" value="1"/>
</dbReference>
<dbReference type="GO" id="GO:0020037">
    <property type="term" value="F:heme binding"/>
    <property type="evidence" value="ECO:0007669"/>
    <property type="project" value="InterPro"/>
</dbReference>
<dbReference type="PROSITE" id="PS00435">
    <property type="entry name" value="PEROXIDASE_1"/>
    <property type="match status" value="1"/>
</dbReference>
<keyword evidence="6" id="KW-0479">Metal-binding</keyword>
<comment type="cofactor">
    <cofactor evidence="1">
        <name>heme b</name>
        <dbReference type="ChEBI" id="CHEBI:60344"/>
    </cofactor>
</comment>
<dbReference type="AlphaFoldDB" id="A0A7C9D6K9"/>
<accession>A0A7C9D6K9</accession>
<comment type="similarity">
    <text evidence="2">Belongs to the peroxidase family. Ascorbate peroxidase subfamily.</text>
</comment>
<dbReference type="GO" id="GO:0016688">
    <property type="term" value="F:L-ascorbate peroxidase activity"/>
    <property type="evidence" value="ECO:0007669"/>
    <property type="project" value="UniProtKB-EC"/>
</dbReference>
<dbReference type="GO" id="GO:0046872">
    <property type="term" value="F:metal ion binding"/>
    <property type="evidence" value="ECO:0007669"/>
    <property type="project" value="UniProtKB-KW"/>
</dbReference>
<evidence type="ECO:0000256" key="3">
    <source>
        <dbReference type="ARBA" id="ARBA00012940"/>
    </source>
</evidence>
<dbReference type="PANTHER" id="PTHR31356">
    <property type="entry name" value="THYLAKOID LUMENAL 29 KDA PROTEIN, CHLOROPLASTIC-RELATED"/>
    <property type="match status" value="1"/>
</dbReference>
<dbReference type="PRINTS" id="PR00459">
    <property type="entry name" value="ASPEROXIDASE"/>
</dbReference>
<dbReference type="InterPro" id="IPR019794">
    <property type="entry name" value="Peroxidases_AS"/>
</dbReference>
<protein>
    <recommendedName>
        <fullName evidence="3">L-ascorbate peroxidase</fullName>
        <ecNumber evidence="3">1.11.1.11</ecNumber>
    </recommendedName>
</protein>
<evidence type="ECO:0000256" key="2">
    <source>
        <dbReference type="ARBA" id="ARBA00006873"/>
    </source>
</evidence>
<dbReference type="PROSITE" id="PS50873">
    <property type="entry name" value="PEROXIDASE_4"/>
    <property type="match status" value="1"/>
</dbReference>
<dbReference type="GO" id="GO:0000302">
    <property type="term" value="P:response to reactive oxygen species"/>
    <property type="evidence" value="ECO:0007669"/>
    <property type="project" value="TreeGrafter"/>
</dbReference>
<dbReference type="Pfam" id="PF00141">
    <property type="entry name" value="peroxidase"/>
    <property type="match status" value="1"/>
</dbReference>
<dbReference type="InterPro" id="IPR010255">
    <property type="entry name" value="Haem_peroxidase_sf"/>
</dbReference>
<dbReference type="PRINTS" id="PR00458">
    <property type="entry name" value="PEROXIDASE"/>
</dbReference>
<dbReference type="InterPro" id="IPR002016">
    <property type="entry name" value="Haem_peroxidase"/>
</dbReference>
<keyword evidence="8" id="KW-0408">Iron</keyword>
<dbReference type="InterPro" id="IPR044831">
    <property type="entry name" value="Ccp1-like"/>
</dbReference>
<keyword evidence="7 10" id="KW-0560">Oxidoreductase</keyword>
<sequence length="271" mass="30083">MVKGVNCEYLKQIEDARKDLHNLLSSNKQMAPIVLRLAFHDAATYDRKTQTGGANGSIRNELNNPPNKGIDTAVKFLEPVKKKHPMLTYADLYQLAGIVAVKVTGGPIIEFVPGRADASNQSDKGSIPNPRGDAAHLRSIFVDQMGLTDKDIVVLSGAHALGRAHQDRSGFDGPFTRDPLTFDNSYYTELLKGDTKGLVKFPTDKVLLSDNVFRPLVQLYARDKGAFFRDYAMSHKKLSELGFNPNMIHAQAHRNNPHHQAQAHHHYAQCC</sequence>
<evidence type="ECO:0000259" key="9">
    <source>
        <dbReference type="PROSITE" id="PS50873"/>
    </source>
</evidence>
<dbReference type="Gene3D" id="1.10.420.10">
    <property type="entry name" value="Peroxidase, domain 2"/>
    <property type="match status" value="1"/>
</dbReference>
<evidence type="ECO:0000256" key="5">
    <source>
        <dbReference type="ARBA" id="ARBA00022617"/>
    </source>
</evidence>
<dbReference type="GO" id="GO:0042744">
    <property type="term" value="P:hydrogen peroxide catabolic process"/>
    <property type="evidence" value="ECO:0007669"/>
    <property type="project" value="TreeGrafter"/>
</dbReference>
<evidence type="ECO:0000256" key="7">
    <source>
        <dbReference type="ARBA" id="ARBA00023002"/>
    </source>
</evidence>
<proteinExistence type="inferred from homology"/>
<keyword evidence="4 10" id="KW-0575">Peroxidase</keyword>
<dbReference type="InterPro" id="IPR019793">
    <property type="entry name" value="Peroxidases_heam-ligand_BS"/>
</dbReference>
<organism evidence="10">
    <name type="scientific">Opuntia streptacantha</name>
    <name type="common">Prickly pear cactus</name>
    <name type="synonym">Opuntia cardona</name>
    <dbReference type="NCBI Taxonomy" id="393608"/>
    <lineage>
        <taxon>Eukaryota</taxon>
        <taxon>Viridiplantae</taxon>
        <taxon>Streptophyta</taxon>
        <taxon>Embryophyta</taxon>
        <taxon>Tracheophyta</taxon>
        <taxon>Spermatophyta</taxon>
        <taxon>Magnoliopsida</taxon>
        <taxon>eudicotyledons</taxon>
        <taxon>Gunneridae</taxon>
        <taxon>Pentapetalae</taxon>
        <taxon>Caryophyllales</taxon>
        <taxon>Cactineae</taxon>
        <taxon>Cactaceae</taxon>
        <taxon>Opuntioideae</taxon>
        <taxon>Opuntia</taxon>
    </lineage>
</organism>
<evidence type="ECO:0000256" key="4">
    <source>
        <dbReference type="ARBA" id="ARBA00022559"/>
    </source>
</evidence>
<dbReference type="EMBL" id="GISG01095594">
    <property type="protein sequence ID" value="MBA4635520.1"/>
    <property type="molecule type" value="Transcribed_RNA"/>
</dbReference>
<evidence type="ECO:0000256" key="8">
    <source>
        <dbReference type="ARBA" id="ARBA00023004"/>
    </source>
</evidence>
<dbReference type="Gene3D" id="1.10.520.10">
    <property type="match status" value="1"/>
</dbReference>
<reference evidence="10" key="2">
    <citation type="submission" date="2020-07" db="EMBL/GenBank/DDBJ databases">
        <authorList>
            <person name="Vera ALvarez R."/>
            <person name="Arias-Moreno D.M."/>
            <person name="Jimenez-Jacinto V."/>
            <person name="Jimenez-Bremont J.F."/>
            <person name="Swaminathan K."/>
            <person name="Moose S.P."/>
            <person name="Guerrero-Gonzalez M.L."/>
            <person name="Marino-Ramirez L."/>
            <person name="Landsman D."/>
            <person name="Rodriguez-Kessler M."/>
            <person name="Delgado-Sanchez P."/>
        </authorList>
    </citation>
    <scope>NUCLEOTIDE SEQUENCE</scope>
    <source>
        <tissue evidence="10">Cladode</tissue>
    </source>
</reference>
<feature type="domain" description="Plant heme peroxidase family profile" evidence="9">
    <location>
        <begin position="17"/>
        <end position="256"/>
    </location>
</feature>
<dbReference type="PROSITE" id="PS00436">
    <property type="entry name" value="PEROXIDASE_2"/>
    <property type="match status" value="1"/>
</dbReference>
<keyword evidence="5" id="KW-0349">Heme</keyword>
<dbReference type="EC" id="1.11.1.11" evidence="3"/>
<dbReference type="GO" id="GO:0009507">
    <property type="term" value="C:chloroplast"/>
    <property type="evidence" value="ECO:0007669"/>
    <property type="project" value="TreeGrafter"/>
</dbReference>
<reference evidence="10" key="1">
    <citation type="journal article" date="2013" name="J. Plant Res.">
        <title>Effect of fungi and light on seed germination of three Opuntia species from semiarid lands of central Mexico.</title>
        <authorList>
            <person name="Delgado-Sanchez P."/>
            <person name="Jimenez-Bremont J.F."/>
            <person name="Guerrero-Gonzalez Mde L."/>
            <person name="Flores J."/>
        </authorList>
    </citation>
    <scope>NUCLEOTIDE SEQUENCE</scope>
    <source>
        <tissue evidence="10">Cladode</tissue>
    </source>
</reference>
<dbReference type="GO" id="GO:0034599">
    <property type="term" value="P:cellular response to oxidative stress"/>
    <property type="evidence" value="ECO:0007669"/>
    <property type="project" value="InterPro"/>
</dbReference>
<name>A0A7C9D6K9_OPUST</name>